<dbReference type="CDD" id="cd00051">
    <property type="entry name" value="EFh"/>
    <property type="match status" value="1"/>
</dbReference>
<dbReference type="Pfam" id="PF13499">
    <property type="entry name" value="EF-hand_7"/>
    <property type="match status" value="1"/>
</dbReference>
<dbReference type="Pfam" id="PF01300">
    <property type="entry name" value="Sua5_yciO_yrdC"/>
    <property type="match status" value="1"/>
</dbReference>
<gene>
    <name evidence="6" type="ORF">QTG54_003457</name>
</gene>
<dbReference type="GO" id="GO:0003725">
    <property type="term" value="F:double-stranded RNA binding"/>
    <property type="evidence" value="ECO:0007669"/>
    <property type="project" value="InterPro"/>
</dbReference>
<dbReference type="InterPro" id="IPR002048">
    <property type="entry name" value="EF_hand_dom"/>
</dbReference>
<reference evidence="6" key="1">
    <citation type="submission" date="2023-06" db="EMBL/GenBank/DDBJ databases">
        <title>Survivors Of The Sea: Transcriptome response of Skeletonema marinoi to long-term dormancy.</title>
        <authorList>
            <person name="Pinder M.I.M."/>
            <person name="Kourtchenko O."/>
            <person name="Robertson E.K."/>
            <person name="Larsson T."/>
            <person name="Maumus F."/>
            <person name="Osuna-Cruz C.M."/>
            <person name="Vancaester E."/>
            <person name="Stenow R."/>
            <person name="Vandepoele K."/>
            <person name="Ploug H."/>
            <person name="Bruchert V."/>
            <person name="Godhe A."/>
            <person name="Topel M."/>
        </authorList>
    </citation>
    <scope>NUCLEOTIDE SEQUENCE</scope>
    <source>
        <strain evidence="6">R05AC</strain>
    </source>
</reference>
<dbReference type="AlphaFoldDB" id="A0AAD8YGJ8"/>
<dbReference type="InterPro" id="IPR017945">
    <property type="entry name" value="DHBP_synth_RibB-like_a/b_dom"/>
</dbReference>
<dbReference type="Gene3D" id="1.10.238.10">
    <property type="entry name" value="EF-hand"/>
    <property type="match status" value="1"/>
</dbReference>
<dbReference type="PROSITE" id="PS00018">
    <property type="entry name" value="EF_HAND_1"/>
    <property type="match status" value="2"/>
</dbReference>
<dbReference type="PROSITE" id="PS51163">
    <property type="entry name" value="YRDC"/>
    <property type="match status" value="1"/>
</dbReference>
<evidence type="ECO:0000313" key="6">
    <source>
        <dbReference type="EMBL" id="KAK1745533.1"/>
    </source>
</evidence>
<organism evidence="6 7">
    <name type="scientific">Skeletonema marinoi</name>
    <dbReference type="NCBI Taxonomy" id="267567"/>
    <lineage>
        <taxon>Eukaryota</taxon>
        <taxon>Sar</taxon>
        <taxon>Stramenopiles</taxon>
        <taxon>Ochrophyta</taxon>
        <taxon>Bacillariophyta</taxon>
        <taxon>Coscinodiscophyceae</taxon>
        <taxon>Thalassiosirophycidae</taxon>
        <taxon>Thalassiosirales</taxon>
        <taxon>Skeletonemataceae</taxon>
        <taxon>Skeletonema</taxon>
        <taxon>Skeletonema marinoi-dohrnii complex</taxon>
    </lineage>
</organism>
<dbReference type="InterPro" id="IPR006070">
    <property type="entry name" value="Sua5-like_dom"/>
</dbReference>
<feature type="domain" description="YrdC-like" evidence="5">
    <location>
        <begin position="64"/>
        <end position="269"/>
    </location>
</feature>
<dbReference type="SMART" id="SM00054">
    <property type="entry name" value="EFh"/>
    <property type="match status" value="2"/>
</dbReference>
<dbReference type="Proteomes" id="UP001224775">
    <property type="component" value="Unassembled WGS sequence"/>
</dbReference>
<sequence length="354" mass="38877">MILRHALLVFIASQAYTDTATTTSVYAFSSVNSSKSTTPAYAPSASSNTNEDSLARVKQWSASSPMVDEAFDVLCKGGTVLCPTIVGYSLFALDGKEGAAKLDKVKGRENKPYGVVGSEATFSRLFSGRTAPLMKNDFCSDMFLSFVSSDSVSNEARDQLRISRAVGPSDEVAMWINSGPVFDTIIEKVEAKYEGTRYILVSSGNLSGNGNPKSSTFSIDAIDDEILARVDMVVDTPHWSDPELDENGRWYSAPMFDMDSCAFRRVGKNMETASVVLSLFHEIDVDNSQVIDLEEFKVFFGSGRIGKELANLHEEEVETMFQLIDEDGSGEIDFEEMYSFLSSNKSVSFNVKFI</sequence>
<evidence type="ECO:0000259" key="5">
    <source>
        <dbReference type="PROSITE" id="PS51163"/>
    </source>
</evidence>
<protein>
    <recommendedName>
        <fullName evidence="1">Threonylcarbamoyl-AMP synthase</fullName>
    </recommendedName>
</protein>
<name>A0AAD8YGJ8_9STRA</name>
<dbReference type="EMBL" id="JATAAI010000005">
    <property type="protein sequence ID" value="KAK1745533.1"/>
    <property type="molecule type" value="Genomic_DNA"/>
</dbReference>
<keyword evidence="2" id="KW-0106">Calcium</keyword>
<evidence type="ECO:0000256" key="1">
    <source>
        <dbReference type="ARBA" id="ARBA00015492"/>
    </source>
</evidence>
<dbReference type="InterPro" id="IPR011992">
    <property type="entry name" value="EF-hand-dom_pair"/>
</dbReference>
<keyword evidence="7" id="KW-1185">Reference proteome</keyword>
<comment type="caution">
    <text evidence="6">The sequence shown here is derived from an EMBL/GenBank/DDBJ whole genome shotgun (WGS) entry which is preliminary data.</text>
</comment>
<feature type="chain" id="PRO_5042259430" description="Threonylcarbamoyl-AMP synthase" evidence="3">
    <location>
        <begin position="18"/>
        <end position="354"/>
    </location>
</feature>
<accession>A0AAD8YGJ8</accession>
<feature type="domain" description="EF-hand" evidence="4">
    <location>
        <begin position="271"/>
        <end position="306"/>
    </location>
</feature>
<evidence type="ECO:0000313" key="7">
    <source>
        <dbReference type="Proteomes" id="UP001224775"/>
    </source>
</evidence>
<evidence type="ECO:0000259" key="4">
    <source>
        <dbReference type="PROSITE" id="PS50222"/>
    </source>
</evidence>
<feature type="domain" description="EF-hand" evidence="4">
    <location>
        <begin position="312"/>
        <end position="347"/>
    </location>
</feature>
<dbReference type="PROSITE" id="PS50222">
    <property type="entry name" value="EF_HAND_2"/>
    <property type="match status" value="2"/>
</dbReference>
<dbReference type="SUPFAM" id="SSF47473">
    <property type="entry name" value="EF-hand"/>
    <property type="match status" value="1"/>
</dbReference>
<evidence type="ECO:0000256" key="2">
    <source>
        <dbReference type="ARBA" id="ARBA00022837"/>
    </source>
</evidence>
<proteinExistence type="predicted"/>
<feature type="signal peptide" evidence="3">
    <location>
        <begin position="1"/>
        <end position="17"/>
    </location>
</feature>
<dbReference type="InterPro" id="IPR018247">
    <property type="entry name" value="EF_Hand_1_Ca_BS"/>
</dbReference>
<keyword evidence="3" id="KW-0732">Signal</keyword>
<dbReference type="GO" id="GO:0005509">
    <property type="term" value="F:calcium ion binding"/>
    <property type="evidence" value="ECO:0007669"/>
    <property type="project" value="InterPro"/>
</dbReference>
<dbReference type="SUPFAM" id="SSF55821">
    <property type="entry name" value="YrdC/RibB"/>
    <property type="match status" value="1"/>
</dbReference>
<dbReference type="Gene3D" id="3.90.870.10">
    <property type="entry name" value="DHBP synthase"/>
    <property type="match status" value="1"/>
</dbReference>
<evidence type="ECO:0000256" key="3">
    <source>
        <dbReference type="SAM" id="SignalP"/>
    </source>
</evidence>